<feature type="compositionally biased region" description="Basic residues" evidence="1">
    <location>
        <begin position="98"/>
        <end position="117"/>
    </location>
</feature>
<comment type="caution">
    <text evidence="2">The sequence shown here is derived from an EMBL/GenBank/DDBJ whole genome shotgun (WGS) entry which is preliminary data.</text>
</comment>
<dbReference type="Gramene" id="TVT98225">
    <property type="protein sequence ID" value="TVT98225"/>
    <property type="gene ID" value="EJB05_56443"/>
</dbReference>
<dbReference type="Proteomes" id="UP000324897">
    <property type="component" value="Unassembled WGS sequence"/>
</dbReference>
<dbReference type="AlphaFoldDB" id="A0A5J9SIP1"/>
<evidence type="ECO:0000313" key="2">
    <source>
        <dbReference type="EMBL" id="TVT98225.1"/>
    </source>
</evidence>
<sequence>MRGFLPFWDALAAGSSFVASLYNSTAIRHAPSCHAGQFVDDLSNKETEAKAMELDVEGIDPHDWQLWSIDYLFYTTSHHAHAGDPMHPRVRDASAPSSRRRSQPKQRKHTSWTRRSKSPVQSSRDGSFLVTYAAVVATLQLFLHLARADVIALLLPMLSWVTTGRRA</sequence>
<accession>A0A5J9SIP1</accession>
<keyword evidence="3" id="KW-1185">Reference proteome</keyword>
<evidence type="ECO:0000256" key="1">
    <source>
        <dbReference type="SAM" id="MobiDB-lite"/>
    </source>
</evidence>
<evidence type="ECO:0000313" key="3">
    <source>
        <dbReference type="Proteomes" id="UP000324897"/>
    </source>
</evidence>
<dbReference type="EMBL" id="RWGY01000885">
    <property type="protein sequence ID" value="TVT98225.1"/>
    <property type="molecule type" value="Genomic_DNA"/>
</dbReference>
<organism evidence="2 3">
    <name type="scientific">Eragrostis curvula</name>
    <name type="common">weeping love grass</name>
    <dbReference type="NCBI Taxonomy" id="38414"/>
    <lineage>
        <taxon>Eukaryota</taxon>
        <taxon>Viridiplantae</taxon>
        <taxon>Streptophyta</taxon>
        <taxon>Embryophyta</taxon>
        <taxon>Tracheophyta</taxon>
        <taxon>Spermatophyta</taxon>
        <taxon>Magnoliopsida</taxon>
        <taxon>Liliopsida</taxon>
        <taxon>Poales</taxon>
        <taxon>Poaceae</taxon>
        <taxon>PACMAD clade</taxon>
        <taxon>Chloridoideae</taxon>
        <taxon>Eragrostideae</taxon>
        <taxon>Eragrostidinae</taxon>
        <taxon>Eragrostis</taxon>
    </lineage>
</organism>
<gene>
    <name evidence="2" type="ORF">EJB05_56443</name>
</gene>
<dbReference type="OrthoDB" id="689903at2759"/>
<feature type="region of interest" description="Disordered" evidence="1">
    <location>
        <begin position="84"/>
        <end position="123"/>
    </location>
</feature>
<protein>
    <submittedName>
        <fullName evidence="2">Uncharacterized protein</fullName>
    </submittedName>
</protein>
<proteinExistence type="predicted"/>
<name>A0A5J9SIP1_9POAL</name>
<reference evidence="2 3" key="1">
    <citation type="journal article" date="2019" name="Sci. Rep.">
        <title>A high-quality genome of Eragrostis curvula grass provides insights into Poaceae evolution and supports new strategies to enhance forage quality.</title>
        <authorList>
            <person name="Carballo J."/>
            <person name="Santos B.A.C.M."/>
            <person name="Zappacosta D."/>
            <person name="Garbus I."/>
            <person name="Selva J.P."/>
            <person name="Gallo C.A."/>
            <person name="Diaz A."/>
            <person name="Albertini E."/>
            <person name="Caccamo M."/>
            <person name="Echenique V."/>
        </authorList>
    </citation>
    <scope>NUCLEOTIDE SEQUENCE [LARGE SCALE GENOMIC DNA]</scope>
    <source>
        <strain evidence="3">cv. Victoria</strain>
        <tissue evidence="2">Leaf</tissue>
    </source>
</reference>